<evidence type="ECO:0000313" key="9">
    <source>
        <dbReference type="Proteomes" id="UP001153069"/>
    </source>
</evidence>
<dbReference type="Proteomes" id="UP001153069">
    <property type="component" value="Unassembled WGS sequence"/>
</dbReference>
<name>A0A9N8DTH1_9STRA</name>
<evidence type="ECO:0000256" key="6">
    <source>
        <dbReference type="SAM" id="MobiDB-lite"/>
    </source>
</evidence>
<dbReference type="PANTHER" id="PTHR10880:SF15">
    <property type="entry name" value="MSL COMPLEX SUBUNIT 3"/>
    <property type="match status" value="1"/>
</dbReference>
<keyword evidence="4" id="KW-0804">Transcription</keyword>
<dbReference type="GO" id="GO:0005634">
    <property type="term" value="C:nucleus"/>
    <property type="evidence" value="ECO:0007669"/>
    <property type="project" value="UniProtKB-SubCell"/>
</dbReference>
<dbReference type="InterPro" id="IPR026541">
    <property type="entry name" value="MRG_dom"/>
</dbReference>
<dbReference type="GO" id="GO:0006325">
    <property type="term" value="P:chromatin organization"/>
    <property type="evidence" value="ECO:0007669"/>
    <property type="project" value="UniProtKB-KW"/>
</dbReference>
<keyword evidence="3" id="KW-0805">Transcription regulation</keyword>
<keyword evidence="9" id="KW-1185">Reference proteome</keyword>
<dbReference type="OrthoDB" id="124855at2759"/>
<dbReference type="InterPro" id="IPR038217">
    <property type="entry name" value="MRG_C_sf"/>
</dbReference>
<protein>
    <submittedName>
        <fullName evidence="8">Modification-related protein EAF3</fullName>
    </submittedName>
</protein>
<evidence type="ECO:0000259" key="7">
    <source>
        <dbReference type="Pfam" id="PF05712"/>
    </source>
</evidence>
<dbReference type="EMBL" id="CAICTM010000344">
    <property type="protein sequence ID" value="CAB9508386.1"/>
    <property type="molecule type" value="Genomic_DNA"/>
</dbReference>
<evidence type="ECO:0000313" key="8">
    <source>
        <dbReference type="EMBL" id="CAB9508386.1"/>
    </source>
</evidence>
<comment type="caution">
    <text evidence="8">The sequence shown here is derived from an EMBL/GenBank/DDBJ whole genome shotgun (WGS) entry which is preliminary data.</text>
</comment>
<dbReference type="InterPro" id="IPR008676">
    <property type="entry name" value="MRG"/>
</dbReference>
<evidence type="ECO:0000256" key="5">
    <source>
        <dbReference type="ARBA" id="ARBA00023242"/>
    </source>
</evidence>
<keyword evidence="2" id="KW-0156">Chromatin regulator</keyword>
<evidence type="ECO:0000256" key="3">
    <source>
        <dbReference type="ARBA" id="ARBA00023015"/>
    </source>
</evidence>
<keyword evidence="5" id="KW-0539">Nucleus</keyword>
<evidence type="ECO:0000256" key="2">
    <source>
        <dbReference type="ARBA" id="ARBA00022853"/>
    </source>
</evidence>
<gene>
    <name evidence="8" type="ORF">SEMRO_345_G122440.1</name>
</gene>
<dbReference type="GO" id="GO:0000123">
    <property type="term" value="C:histone acetyltransferase complex"/>
    <property type="evidence" value="ECO:0007669"/>
    <property type="project" value="TreeGrafter"/>
</dbReference>
<feature type="region of interest" description="Disordered" evidence="6">
    <location>
        <begin position="98"/>
        <end position="134"/>
    </location>
</feature>
<dbReference type="GO" id="GO:0006355">
    <property type="term" value="P:regulation of DNA-templated transcription"/>
    <property type="evidence" value="ECO:0007669"/>
    <property type="project" value="InterPro"/>
</dbReference>
<dbReference type="Gene3D" id="1.10.274.30">
    <property type="entry name" value="MRG domain"/>
    <property type="match status" value="1"/>
</dbReference>
<sequence>MTSTSAQSTDATFVEMVHAMISVESKRGYASPLRWALKGQGFTVEKKDPNLNIIARKWFQRPWTSLERLMYAHGFKKPNGVYQLHGFHMNSKKENLKKLASRTSPKRPKEKASKLGTKKRKVKRRNSEASECSALLREATTAGTQEKVYGSDESTCDDTFAEELDEYANHQNAQDNPVTKPPAAKVSVPQTANNIRRTDTDEPEEEPANSSTSSNKIKLPISLKKILINTWESMSQKHLVYDLPSCMSVRKVLGMYVDAKGYQATHSFRNLRHDAEDQDKLMKRRAGWKNLADGIAMFFEKSVRTRLLYPQEIPQLNAQLASVKSGDQDTSPALVDFYGVEHLLRLLLILPDILAECMSDENAKVVLQNVFELVKFLHRQQDYLFVTAFRHLTEEEAKELGQNNN</sequence>
<reference evidence="8" key="1">
    <citation type="submission" date="2020-06" db="EMBL/GenBank/DDBJ databases">
        <authorList>
            <consortium name="Plant Systems Biology data submission"/>
        </authorList>
    </citation>
    <scope>NUCLEOTIDE SEQUENCE</scope>
    <source>
        <strain evidence="8">D6</strain>
    </source>
</reference>
<dbReference type="PANTHER" id="PTHR10880">
    <property type="entry name" value="MORTALITY FACTOR 4-LIKE PROTEIN"/>
    <property type="match status" value="1"/>
</dbReference>
<evidence type="ECO:0000256" key="1">
    <source>
        <dbReference type="ARBA" id="ARBA00004123"/>
    </source>
</evidence>
<organism evidence="8 9">
    <name type="scientific">Seminavis robusta</name>
    <dbReference type="NCBI Taxonomy" id="568900"/>
    <lineage>
        <taxon>Eukaryota</taxon>
        <taxon>Sar</taxon>
        <taxon>Stramenopiles</taxon>
        <taxon>Ochrophyta</taxon>
        <taxon>Bacillariophyta</taxon>
        <taxon>Bacillariophyceae</taxon>
        <taxon>Bacillariophycidae</taxon>
        <taxon>Naviculales</taxon>
        <taxon>Naviculaceae</taxon>
        <taxon>Seminavis</taxon>
    </lineage>
</organism>
<proteinExistence type="predicted"/>
<dbReference type="AlphaFoldDB" id="A0A9N8DTH1"/>
<comment type="subcellular location">
    <subcellularLocation>
        <location evidence="1">Nucleus</location>
    </subcellularLocation>
</comment>
<feature type="region of interest" description="Disordered" evidence="6">
    <location>
        <begin position="172"/>
        <end position="215"/>
    </location>
</feature>
<accession>A0A9N8DTH1</accession>
<dbReference type="PROSITE" id="PS51640">
    <property type="entry name" value="MRG"/>
    <property type="match status" value="1"/>
</dbReference>
<feature type="domain" description="MRG" evidence="7">
    <location>
        <begin position="201"/>
        <end position="387"/>
    </location>
</feature>
<dbReference type="Pfam" id="PF05712">
    <property type="entry name" value="MRG"/>
    <property type="match status" value="1"/>
</dbReference>
<evidence type="ECO:0000256" key="4">
    <source>
        <dbReference type="ARBA" id="ARBA00023163"/>
    </source>
</evidence>